<keyword evidence="1" id="KW-0812">Transmembrane</keyword>
<name>A0A7X0IMH6_9HYPH</name>
<dbReference type="AlphaFoldDB" id="A0A7X0IMH6"/>
<sequence length="175" mass="20041">MNDLYSSPMTERNADTAADGNRPVFAAELFPHRSLPRKGFRIMLALAGAVCFFYSVLFVTRGAWPIGIFFGADFLLLYGAFWLNYRSGRVWEEVTVSRTNVSIRKFSPTGRMVAHDFNPFWTRFLVRRHPEIGVVSMHVRDRSHDTDVGSFLNPEDRESFAQAFKRALATVTQRI</sequence>
<gene>
    <name evidence="2" type="ORF">GGD46_000974</name>
</gene>
<evidence type="ECO:0000256" key="1">
    <source>
        <dbReference type="SAM" id="Phobius"/>
    </source>
</evidence>
<dbReference type="PIRSF" id="PIRSF032162">
    <property type="entry name" value="UCP032162_imp"/>
    <property type="match status" value="1"/>
</dbReference>
<dbReference type="InterPro" id="IPR016990">
    <property type="entry name" value="UCP032162_TM"/>
</dbReference>
<keyword evidence="1" id="KW-1133">Transmembrane helix</keyword>
<evidence type="ECO:0000313" key="2">
    <source>
        <dbReference type="EMBL" id="MBB6483708.1"/>
    </source>
</evidence>
<dbReference type="Pfam" id="PF10003">
    <property type="entry name" value="DUF2244"/>
    <property type="match status" value="1"/>
</dbReference>
<dbReference type="InterPro" id="IPR019253">
    <property type="entry name" value="DUF2244_TM"/>
</dbReference>
<reference evidence="2 3" key="1">
    <citation type="submission" date="2020-08" db="EMBL/GenBank/DDBJ databases">
        <title>Genomic Encyclopedia of Type Strains, Phase IV (KMG-V): Genome sequencing to study the core and pangenomes of soil and plant-associated prokaryotes.</title>
        <authorList>
            <person name="Whitman W."/>
        </authorList>
    </citation>
    <scope>NUCLEOTIDE SEQUENCE [LARGE SCALE GENOMIC DNA]</scope>
    <source>
        <strain evidence="2 3">SEMIA 4060</strain>
    </source>
</reference>
<protein>
    <submittedName>
        <fullName evidence="2">Putative membrane protein</fullName>
    </submittedName>
</protein>
<dbReference type="Proteomes" id="UP000565576">
    <property type="component" value="Unassembled WGS sequence"/>
</dbReference>
<organism evidence="2 3">
    <name type="scientific">Rhizobium lusitanum</name>
    <dbReference type="NCBI Taxonomy" id="293958"/>
    <lineage>
        <taxon>Bacteria</taxon>
        <taxon>Pseudomonadati</taxon>
        <taxon>Pseudomonadota</taxon>
        <taxon>Alphaproteobacteria</taxon>
        <taxon>Hyphomicrobiales</taxon>
        <taxon>Rhizobiaceae</taxon>
        <taxon>Rhizobium/Agrobacterium group</taxon>
        <taxon>Rhizobium</taxon>
    </lineage>
</organism>
<feature type="transmembrane region" description="Helical" evidence="1">
    <location>
        <begin position="39"/>
        <end position="57"/>
    </location>
</feature>
<keyword evidence="1" id="KW-0472">Membrane</keyword>
<proteinExistence type="predicted"/>
<dbReference type="EMBL" id="JACHBG010000002">
    <property type="protein sequence ID" value="MBB6483708.1"/>
    <property type="molecule type" value="Genomic_DNA"/>
</dbReference>
<evidence type="ECO:0000313" key="3">
    <source>
        <dbReference type="Proteomes" id="UP000565576"/>
    </source>
</evidence>
<accession>A0A7X0IMH6</accession>
<comment type="caution">
    <text evidence="2">The sequence shown here is derived from an EMBL/GenBank/DDBJ whole genome shotgun (WGS) entry which is preliminary data.</text>
</comment>
<feature type="transmembrane region" description="Helical" evidence="1">
    <location>
        <begin position="63"/>
        <end position="83"/>
    </location>
</feature>